<dbReference type="SUPFAM" id="SSF48264">
    <property type="entry name" value="Cytochrome P450"/>
    <property type="match status" value="1"/>
</dbReference>
<sequence>MISIWKGLLSPDGTCEIDVCPFLQNLTCDAISRTAFGNSHEEGTKIFELLKKQGNLVMTARHTNNPLWRYPEWQARARQEVLQVFGNQNPNIEGLSQLKIVTMILYEVLRLYPPVLYFNRAIQKDLKVGNLLLPAGTKVSLPIILIHQDNDIWGDDAKEFKPERFAEGIAKATKGQVCYFPFGWGPRICIGQNFAILEAKIAISLLLQNFSFELSPNYAHRPHLSGFGRVSVARCVAGVKRCVLIERSKDDFAMNFEPFGGYMWNFLTP</sequence>
<dbReference type="InterPro" id="IPR017972">
    <property type="entry name" value="Cyt_P450_CS"/>
</dbReference>
<dbReference type="GO" id="GO:0004497">
    <property type="term" value="F:monooxygenase activity"/>
    <property type="evidence" value="ECO:0007669"/>
    <property type="project" value="UniProtKB-KW"/>
</dbReference>
<proteinExistence type="inferred from homology"/>
<dbReference type="EMBL" id="DF973813">
    <property type="protein sequence ID" value="GAU40540.1"/>
    <property type="molecule type" value="Genomic_DNA"/>
</dbReference>
<comment type="cofactor">
    <cofactor evidence="11">
        <name>heme</name>
        <dbReference type="ChEBI" id="CHEBI:30413"/>
    </cofactor>
</comment>
<evidence type="ECO:0000256" key="8">
    <source>
        <dbReference type="ARBA" id="ARBA00023004"/>
    </source>
</evidence>
<dbReference type="InterPro" id="IPR036396">
    <property type="entry name" value="Cyt_P450_sf"/>
</dbReference>
<evidence type="ECO:0008006" key="15">
    <source>
        <dbReference type="Google" id="ProtNLM"/>
    </source>
</evidence>
<dbReference type="PROSITE" id="PS00086">
    <property type="entry name" value="CYTOCHROME_P450"/>
    <property type="match status" value="1"/>
</dbReference>
<dbReference type="OrthoDB" id="1470350at2759"/>
<evidence type="ECO:0000256" key="12">
    <source>
        <dbReference type="RuleBase" id="RU000461"/>
    </source>
</evidence>
<comment type="subcellular location">
    <subcellularLocation>
        <location evidence="1">Membrane</location>
        <topology evidence="1">Single-pass membrane protein</topology>
    </subcellularLocation>
</comment>
<dbReference type="PANTHER" id="PTHR24282:SF253">
    <property type="entry name" value="11-OXO-BETA-AMYRIN 30-OXIDASE"/>
    <property type="match status" value="1"/>
</dbReference>
<keyword evidence="9 12" id="KW-0503">Monooxygenase</keyword>
<keyword evidence="10" id="KW-0472">Membrane</keyword>
<dbReference type="InterPro" id="IPR002403">
    <property type="entry name" value="Cyt_P450_E_grp-IV"/>
</dbReference>
<dbReference type="GO" id="GO:0016705">
    <property type="term" value="F:oxidoreductase activity, acting on paired donors, with incorporation or reduction of molecular oxygen"/>
    <property type="evidence" value="ECO:0007669"/>
    <property type="project" value="InterPro"/>
</dbReference>
<evidence type="ECO:0000256" key="1">
    <source>
        <dbReference type="ARBA" id="ARBA00004167"/>
    </source>
</evidence>
<evidence type="ECO:0000256" key="11">
    <source>
        <dbReference type="PIRSR" id="PIRSR602403-1"/>
    </source>
</evidence>
<dbReference type="Proteomes" id="UP000242715">
    <property type="component" value="Unassembled WGS sequence"/>
</dbReference>
<name>A0A2Z6NUP2_TRISU</name>
<dbReference type="PRINTS" id="PR00465">
    <property type="entry name" value="EP450IV"/>
</dbReference>
<evidence type="ECO:0000313" key="14">
    <source>
        <dbReference type="Proteomes" id="UP000242715"/>
    </source>
</evidence>
<dbReference type="InterPro" id="IPR050665">
    <property type="entry name" value="Cytochrome_P450_Monooxygen"/>
</dbReference>
<organism evidence="13 14">
    <name type="scientific">Trifolium subterraneum</name>
    <name type="common">Subterranean clover</name>
    <dbReference type="NCBI Taxonomy" id="3900"/>
    <lineage>
        <taxon>Eukaryota</taxon>
        <taxon>Viridiplantae</taxon>
        <taxon>Streptophyta</taxon>
        <taxon>Embryophyta</taxon>
        <taxon>Tracheophyta</taxon>
        <taxon>Spermatophyta</taxon>
        <taxon>Magnoliopsida</taxon>
        <taxon>eudicotyledons</taxon>
        <taxon>Gunneridae</taxon>
        <taxon>Pentapetalae</taxon>
        <taxon>rosids</taxon>
        <taxon>fabids</taxon>
        <taxon>Fabales</taxon>
        <taxon>Fabaceae</taxon>
        <taxon>Papilionoideae</taxon>
        <taxon>50 kb inversion clade</taxon>
        <taxon>NPAAA clade</taxon>
        <taxon>Hologalegina</taxon>
        <taxon>IRL clade</taxon>
        <taxon>Trifolieae</taxon>
        <taxon>Trifolium</taxon>
    </lineage>
</organism>
<accession>A0A2Z6NUP2</accession>
<evidence type="ECO:0000256" key="7">
    <source>
        <dbReference type="ARBA" id="ARBA00023002"/>
    </source>
</evidence>
<protein>
    <recommendedName>
        <fullName evidence="15">Cytochrome P450</fullName>
    </recommendedName>
</protein>
<comment type="similarity">
    <text evidence="2 12">Belongs to the cytochrome P450 family.</text>
</comment>
<keyword evidence="3 11" id="KW-0349">Heme</keyword>
<dbReference type="AlphaFoldDB" id="A0A2Z6NUP2"/>
<reference evidence="14" key="1">
    <citation type="journal article" date="2017" name="Front. Plant Sci.">
        <title>Climate Clever Clovers: New Paradigm to Reduce the Environmental Footprint of Ruminants by Breeding Low Methanogenic Forages Utilizing Haplotype Variation.</title>
        <authorList>
            <person name="Kaur P."/>
            <person name="Appels R."/>
            <person name="Bayer P.E."/>
            <person name="Keeble-Gagnere G."/>
            <person name="Wang J."/>
            <person name="Hirakawa H."/>
            <person name="Shirasawa K."/>
            <person name="Vercoe P."/>
            <person name="Stefanova K."/>
            <person name="Durmic Z."/>
            <person name="Nichols P."/>
            <person name="Revell C."/>
            <person name="Isobe S.N."/>
            <person name="Edwards D."/>
            <person name="Erskine W."/>
        </authorList>
    </citation>
    <scope>NUCLEOTIDE SEQUENCE [LARGE SCALE GENOMIC DNA]</scope>
    <source>
        <strain evidence="14">cv. Daliak</strain>
    </source>
</reference>
<evidence type="ECO:0000313" key="13">
    <source>
        <dbReference type="EMBL" id="GAU40540.1"/>
    </source>
</evidence>
<keyword evidence="5 11" id="KW-0479">Metal-binding</keyword>
<dbReference type="GO" id="GO:0005506">
    <property type="term" value="F:iron ion binding"/>
    <property type="evidence" value="ECO:0007669"/>
    <property type="project" value="InterPro"/>
</dbReference>
<dbReference type="GO" id="GO:0020037">
    <property type="term" value="F:heme binding"/>
    <property type="evidence" value="ECO:0007669"/>
    <property type="project" value="InterPro"/>
</dbReference>
<gene>
    <name evidence="13" type="ORF">TSUD_367050</name>
</gene>
<evidence type="ECO:0000256" key="9">
    <source>
        <dbReference type="ARBA" id="ARBA00023033"/>
    </source>
</evidence>
<feature type="binding site" description="axial binding residue" evidence="11">
    <location>
        <position position="189"/>
    </location>
    <ligand>
        <name>heme</name>
        <dbReference type="ChEBI" id="CHEBI:30413"/>
    </ligand>
    <ligandPart>
        <name>Fe</name>
        <dbReference type="ChEBI" id="CHEBI:18248"/>
    </ligandPart>
</feature>
<evidence type="ECO:0000256" key="2">
    <source>
        <dbReference type="ARBA" id="ARBA00010617"/>
    </source>
</evidence>
<evidence type="ECO:0000256" key="5">
    <source>
        <dbReference type="ARBA" id="ARBA00022723"/>
    </source>
</evidence>
<evidence type="ECO:0000256" key="10">
    <source>
        <dbReference type="ARBA" id="ARBA00023136"/>
    </source>
</evidence>
<keyword evidence="14" id="KW-1185">Reference proteome</keyword>
<dbReference type="Gene3D" id="1.10.630.10">
    <property type="entry name" value="Cytochrome P450"/>
    <property type="match status" value="1"/>
</dbReference>
<keyword evidence="6" id="KW-1133">Transmembrane helix</keyword>
<dbReference type="PRINTS" id="PR00385">
    <property type="entry name" value="P450"/>
</dbReference>
<dbReference type="PANTHER" id="PTHR24282">
    <property type="entry name" value="CYTOCHROME P450 FAMILY MEMBER"/>
    <property type="match status" value="1"/>
</dbReference>
<dbReference type="Pfam" id="PF00067">
    <property type="entry name" value="p450"/>
    <property type="match status" value="1"/>
</dbReference>
<dbReference type="GO" id="GO:0016020">
    <property type="term" value="C:membrane"/>
    <property type="evidence" value="ECO:0007669"/>
    <property type="project" value="UniProtKB-SubCell"/>
</dbReference>
<keyword evidence="7 12" id="KW-0560">Oxidoreductase</keyword>
<evidence type="ECO:0000256" key="6">
    <source>
        <dbReference type="ARBA" id="ARBA00022989"/>
    </source>
</evidence>
<keyword evidence="4" id="KW-0812">Transmembrane</keyword>
<keyword evidence="8 11" id="KW-0408">Iron</keyword>
<dbReference type="InterPro" id="IPR001128">
    <property type="entry name" value="Cyt_P450"/>
</dbReference>
<evidence type="ECO:0000256" key="4">
    <source>
        <dbReference type="ARBA" id="ARBA00022692"/>
    </source>
</evidence>
<evidence type="ECO:0000256" key="3">
    <source>
        <dbReference type="ARBA" id="ARBA00022617"/>
    </source>
</evidence>